<evidence type="ECO:0000313" key="2">
    <source>
        <dbReference type="EMBL" id="KAK3671577.1"/>
    </source>
</evidence>
<dbReference type="GO" id="GO:0000500">
    <property type="term" value="C:RNA polymerase I upstream activating factor complex"/>
    <property type="evidence" value="ECO:0007669"/>
    <property type="project" value="InterPro"/>
</dbReference>
<feature type="compositionally biased region" description="Basic and acidic residues" evidence="1">
    <location>
        <begin position="30"/>
        <end position="45"/>
    </location>
</feature>
<dbReference type="PANTHER" id="PTHR28079:SF1">
    <property type="entry name" value="RNA POLYMERASE I-SPECIFIC TRANSCRIPTION INITIATION FACTOR RRN5"/>
    <property type="match status" value="1"/>
</dbReference>
<dbReference type="GO" id="GO:0042790">
    <property type="term" value="P:nucleolar large rRNA transcription by RNA polymerase I"/>
    <property type="evidence" value="ECO:0007669"/>
    <property type="project" value="InterPro"/>
</dbReference>
<dbReference type="GO" id="GO:0001181">
    <property type="term" value="F:RNA polymerase I general transcription initiation factor activity"/>
    <property type="evidence" value="ECO:0007669"/>
    <property type="project" value="TreeGrafter"/>
</dbReference>
<dbReference type="PANTHER" id="PTHR28079">
    <property type="entry name" value="RNA POLYMERASE I-SPECIFIC TRANSCRIPTION INITIATION FACTOR RRN5"/>
    <property type="match status" value="1"/>
</dbReference>
<dbReference type="InterPro" id="IPR039601">
    <property type="entry name" value="Rrn5"/>
</dbReference>
<feature type="compositionally biased region" description="Polar residues" evidence="1">
    <location>
        <begin position="1"/>
        <end position="13"/>
    </location>
</feature>
<dbReference type="AlphaFoldDB" id="A0AAE0TQT0"/>
<feature type="region of interest" description="Disordered" evidence="1">
    <location>
        <begin position="1"/>
        <end position="53"/>
    </location>
</feature>
<dbReference type="Proteomes" id="UP001274830">
    <property type="component" value="Unassembled WGS sequence"/>
</dbReference>
<feature type="compositionally biased region" description="Basic and acidic residues" evidence="1">
    <location>
        <begin position="592"/>
        <end position="613"/>
    </location>
</feature>
<evidence type="ECO:0000256" key="1">
    <source>
        <dbReference type="SAM" id="MobiDB-lite"/>
    </source>
</evidence>
<name>A0AAE0TQT0_9PEZI</name>
<feature type="region of interest" description="Disordered" evidence="1">
    <location>
        <begin position="460"/>
        <end position="489"/>
    </location>
</feature>
<protein>
    <submittedName>
        <fullName evidence="2">Uncharacterized protein</fullName>
    </submittedName>
</protein>
<keyword evidence="3" id="KW-1185">Reference proteome</keyword>
<organism evidence="2 3">
    <name type="scientific">Recurvomyces mirabilis</name>
    <dbReference type="NCBI Taxonomy" id="574656"/>
    <lineage>
        <taxon>Eukaryota</taxon>
        <taxon>Fungi</taxon>
        <taxon>Dikarya</taxon>
        <taxon>Ascomycota</taxon>
        <taxon>Pezizomycotina</taxon>
        <taxon>Dothideomycetes</taxon>
        <taxon>Dothideomycetidae</taxon>
        <taxon>Mycosphaerellales</taxon>
        <taxon>Teratosphaeriaceae</taxon>
        <taxon>Recurvomyces</taxon>
    </lineage>
</organism>
<accession>A0AAE0TQT0</accession>
<evidence type="ECO:0000313" key="3">
    <source>
        <dbReference type="Proteomes" id="UP001274830"/>
    </source>
</evidence>
<feature type="region of interest" description="Disordered" evidence="1">
    <location>
        <begin position="583"/>
        <end position="628"/>
    </location>
</feature>
<proteinExistence type="predicted"/>
<dbReference type="GO" id="GO:0006361">
    <property type="term" value="P:transcription initiation at RNA polymerase I promoter"/>
    <property type="evidence" value="ECO:0007669"/>
    <property type="project" value="TreeGrafter"/>
</dbReference>
<sequence length="628" mass="69758">MSLRSQIVQSSGTEHGAGDGRSLGQVSRASEGEHADLSTDHDSRQVDGLPILTSRDVNIEDDASQLHRDHGYASATSKESSARQYLISEVTQSTSLNDQPLASSQIGASYWTSFEKQTVLRNAQKYGSTNLVALSRSIPTKSEPEIHFYLNLLQDGATEALTQPHTPGFSFENVSAAYEISPELEANLNAAADVLRQKVEFRDAHHERANYGTDWLVDERFAASIVAGTDTVIEDDSNISEDDRAAAIKEDDVHDEITALGLLNPEILLDLSSTIFMNSTLGSEQNWRELLPSDGSIEGPAIFRTAFEDLYSLVVYQTRRLVQGTLYQSQSRLRASDDSRANWQPKPEVREIDVRAAISILGMRPTWPSYWAKLPQRLGIEVYSDVQRYKDGRPGTKTGVKLTAREIEYELGAADIDPTLTSADDLSDVVLSDFGSDDLTEVSESDCLSEDGSDHYAALADDDEKGEGLGNDAKRDPAPRRKRRRSLSPSAFARAEAQLLEHLDRDASKEEVQQLWNIVGKTPDEAEQYDNSMLRPLVGGKEVESADHWRRQVKYWSHWEFSVDAVPQSAFVSMHECGVAGHEKRRRLHQRTASEDLDHTTADTTQARDRDDVSELGPESVDKFDGED</sequence>
<gene>
    <name evidence="2" type="ORF">LTR78_008499</name>
</gene>
<reference evidence="2" key="1">
    <citation type="submission" date="2023-07" db="EMBL/GenBank/DDBJ databases">
        <title>Black Yeasts Isolated from many extreme environments.</title>
        <authorList>
            <person name="Coleine C."/>
            <person name="Stajich J.E."/>
            <person name="Selbmann L."/>
        </authorList>
    </citation>
    <scope>NUCLEOTIDE SEQUENCE</scope>
    <source>
        <strain evidence="2">CCFEE 5485</strain>
    </source>
</reference>
<dbReference type="EMBL" id="JAUTXT010000041">
    <property type="protein sequence ID" value="KAK3671577.1"/>
    <property type="molecule type" value="Genomic_DNA"/>
</dbReference>
<dbReference type="GO" id="GO:0000182">
    <property type="term" value="F:rDNA binding"/>
    <property type="evidence" value="ECO:0007669"/>
    <property type="project" value="TreeGrafter"/>
</dbReference>
<comment type="caution">
    <text evidence="2">The sequence shown here is derived from an EMBL/GenBank/DDBJ whole genome shotgun (WGS) entry which is preliminary data.</text>
</comment>